<dbReference type="RefSeq" id="XP_028152934.1">
    <property type="nucleotide sequence ID" value="XM_028297133.1"/>
</dbReference>
<evidence type="ECO:0000256" key="7">
    <source>
        <dbReference type="ARBA" id="ARBA00093203"/>
    </source>
</evidence>
<dbReference type="EC" id="1.5.1.25" evidence="2"/>
<reference evidence="18" key="1">
    <citation type="submission" date="2025-08" db="UniProtKB">
        <authorList>
            <consortium name="RefSeq"/>
        </authorList>
    </citation>
    <scope>IDENTIFICATION</scope>
    <source>
        <tissue evidence="18">Whole insect</tissue>
    </source>
</reference>
<dbReference type="GO" id="GO:0047127">
    <property type="term" value="F:thiomorpholine-carboxylate dehydrogenase activity"/>
    <property type="evidence" value="ECO:0007669"/>
    <property type="project" value="UniProtKB-EC"/>
</dbReference>
<organism evidence="18">
    <name type="scientific">Diabrotica virgifera virgifera</name>
    <name type="common">western corn rootworm</name>
    <dbReference type="NCBI Taxonomy" id="50390"/>
    <lineage>
        <taxon>Eukaryota</taxon>
        <taxon>Metazoa</taxon>
        <taxon>Ecdysozoa</taxon>
        <taxon>Arthropoda</taxon>
        <taxon>Hexapoda</taxon>
        <taxon>Insecta</taxon>
        <taxon>Pterygota</taxon>
        <taxon>Neoptera</taxon>
        <taxon>Endopterygota</taxon>
        <taxon>Coleoptera</taxon>
        <taxon>Polyphaga</taxon>
        <taxon>Cucujiformia</taxon>
        <taxon>Chrysomeloidea</taxon>
        <taxon>Chrysomelidae</taxon>
        <taxon>Galerucinae</taxon>
        <taxon>Diabroticina</taxon>
        <taxon>Diabroticites</taxon>
        <taxon>Diabrotica</taxon>
    </lineage>
</organism>
<evidence type="ECO:0000256" key="2">
    <source>
        <dbReference type="ARBA" id="ARBA00012883"/>
    </source>
</evidence>
<dbReference type="AlphaFoldDB" id="A0A6P7GTV6"/>
<dbReference type="InterPro" id="IPR003462">
    <property type="entry name" value="ODC_Mu_crystall"/>
</dbReference>
<comment type="catalytic activity">
    <reaction evidence="14">
        <text>L-pipecolate + NADP(+) = Delta(1)-piperideine-2-carboxylate + NADPH + H(+)</text>
        <dbReference type="Rhea" id="RHEA:12524"/>
        <dbReference type="ChEBI" id="CHEBI:15378"/>
        <dbReference type="ChEBI" id="CHEBI:57783"/>
        <dbReference type="ChEBI" id="CHEBI:58349"/>
        <dbReference type="ChEBI" id="CHEBI:61185"/>
        <dbReference type="ChEBI" id="CHEBI:77631"/>
        <dbReference type="EC" id="1.5.1.1"/>
    </reaction>
    <physiologicalReaction direction="right-to-left" evidence="14">
        <dbReference type="Rhea" id="RHEA:12526"/>
    </physiologicalReaction>
</comment>
<accession>A0A6P7GTV6</accession>
<dbReference type="InterPro" id="IPR023401">
    <property type="entry name" value="ODC_N"/>
</dbReference>
<dbReference type="InParanoid" id="A0A6P7GTV6"/>
<dbReference type="Gene3D" id="3.30.1780.10">
    <property type="entry name" value="ornithine cyclodeaminase, domain 1"/>
    <property type="match status" value="1"/>
</dbReference>
<evidence type="ECO:0000256" key="6">
    <source>
        <dbReference type="ARBA" id="ARBA00093197"/>
    </source>
</evidence>
<dbReference type="EC" id="1.5.1.1" evidence="16"/>
<evidence type="ECO:0000256" key="15">
    <source>
        <dbReference type="ARBA" id="ARBA00093567"/>
    </source>
</evidence>
<evidence type="ECO:0000256" key="8">
    <source>
        <dbReference type="ARBA" id="ARBA00093226"/>
    </source>
</evidence>
<evidence type="ECO:0000256" key="4">
    <source>
        <dbReference type="ARBA" id="ARBA00033420"/>
    </source>
</evidence>
<evidence type="ECO:0000256" key="14">
    <source>
        <dbReference type="ARBA" id="ARBA00093273"/>
    </source>
</evidence>
<dbReference type="GO" id="GO:0042562">
    <property type="term" value="F:hormone binding"/>
    <property type="evidence" value="ECO:0007669"/>
    <property type="project" value="TreeGrafter"/>
</dbReference>
<protein>
    <recommendedName>
        <fullName evidence="3">Ketimine reductase mu-crystallin</fullName>
        <ecNumber evidence="16">1.5.1.1</ecNumber>
        <ecNumber evidence="2">1.5.1.25</ecNumber>
    </recommendedName>
    <alternativeName>
        <fullName evidence="17">1-piperideine-2-carboxylate/1-pyrroline-2-carboxylate reductase</fullName>
    </alternativeName>
    <alternativeName>
        <fullName evidence="4">NADP-regulated thyroid-hormone-binding protein</fullName>
    </alternativeName>
</protein>
<comment type="subunit">
    <text evidence="15">Homodimer. Binds the thyroid hormone triiodothyronine (T3); T3 binding inhibits enzymatic activity.</text>
</comment>
<comment type="similarity">
    <text evidence="1">Belongs to the ornithine cyclodeaminase/mu-crystallin family.</text>
</comment>
<comment type="catalytic activity">
    <reaction evidence="10">
        <text>(R)-lanthionine ketimine + NADPH + 2 H(+) = (3R,5R)-1,4-thiomorpholine-3,5-dicarboxylate + NADP(+)</text>
        <dbReference type="Rhea" id="RHEA:68040"/>
        <dbReference type="ChEBI" id="CHEBI:15378"/>
        <dbReference type="ChEBI" id="CHEBI:57783"/>
        <dbReference type="ChEBI" id="CHEBI:58349"/>
        <dbReference type="ChEBI" id="CHEBI:176891"/>
        <dbReference type="ChEBI" id="CHEBI:176892"/>
    </reaction>
    <physiologicalReaction direction="left-to-right" evidence="10">
        <dbReference type="Rhea" id="RHEA:68041"/>
    </physiologicalReaction>
</comment>
<comment type="catalytic activity">
    <reaction evidence="12">
        <text>(3R)-1,4-thiomorpholine-3-carboxylate + NADP(+) = 3,4-dehydrothiomorpholine-3-carboxylate + NADPH + 2 H(+)</text>
        <dbReference type="Rhea" id="RHEA:12500"/>
        <dbReference type="ChEBI" id="CHEBI:15378"/>
        <dbReference type="ChEBI" id="CHEBI:57783"/>
        <dbReference type="ChEBI" id="CHEBI:58349"/>
        <dbReference type="ChEBI" id="CHEBI:58517"/>
        <dbReference type="ChEBI" id="CHEBI:176873"/>
        <dbReference type="EC" id="1.5.1.25"/>
    </reaction>
    <physiologicalReaction direction="right-to-left" evidence="12">
        <dbReference type="Rhea" id="RHEA:12502"/>
    </physiologicalReaction>
</comment>
<dbReference type="Pfam" id="PF02423">
    <property type="entry name" value="OCD_Mu_crystall"/>
    <property type="match status" value="1"/>
</dbReference>
<comment type="catalytic activity">
    <reaction evidence="7">
        <text>L-proline + NADP(+) = 1-pyrroline-2-carboxylate + NADPH + H(+)</text>
        <dbReference type="Rhea" id="RHEA:20317"/>
        <dbReference type="ChEBI" id="CHEBI:15378"/>
        <dbReference type="ChEBI" id="CHEBI:39785"/>
        <dbReference type="ChEBI" id="CHEBI:57783"/>
        <dbReference type="ChEBI" id="CHEBI:58349"/>
        <dbReference type="ChEBI" id="CHEBI:60039"/>
        <dbReference type="EC" id="1.5.1.1"/>
    </reaction>
    <physiologicalReaction direction="right-to-left" evidence="7">
        <dbReference type="Rhea" id="RHEA:20319"/>
    </physiologicalReaction>
</comment>
<evidence type="ECO:0000256" key="16">
    <source>
        <dbReference type="ARBA" id="ARBA00093598"/>
    </source>
</evidence>
<name>A0A6P7GTV6_DIAVI</name>
<evidence type="ECO:0000256" key="9">
    <source>
        <dbReference type="ARBA" id="ARBA00093227"/>
    </source>
</evidence>
<proteinExistence type="inferred from homology"/>
<dbReference type="PANTHER" id="PTHR13812:SF19">
    <property type="entry name" value="KETIMINE REDUCTASE MU-CRYSTALLIN"/>
    <property type="match status" value="1"/>
</dbReference>
<dbReference type="PANTHER" id="PTHR13812">
    <property type="entry name" value="KETIMINE REDUCTASE MU-CRYSTALLIN"/>
    <property type="match status" value="1"/>
</dbReference>
<dbReference type="Gene3D" id="3.40.50.720">
    <property type="entry name" value="NAD(P)-binding Rossmann-like Domain"/>
    <property type="match status" value="1"/>
</dbReference>
<comment type="catalytic activity">
    <reaction evidence="9">
        <text>(S)-cystathionine ketimine + NADPH + 2 H(+) = (3R,5S)-2,3,5,6,7-pentahydro-1,4-thiazepine-3,5-dicarboxylate + NADP(+)</text>
        <dbReference type="Rhea" id="RHEA:68036"/>
        <dbReference type="ChEBI" id="CHEBI:15378"/>
        <dbReference type="ChEBI" id="CHEBI:57783"/>
        <dbReference type="ChEBI" id="CHEBI:58349"/>
        <dbReference type="ChEBI" id="CHEBI:176808"/>
        <dbReference type="ChEBI" id="CHEBI:176810"/>
    </reaction>
    <physiologicalReaction direction="left-to-right" evidence="9">
        <dbReference type="Rhea" id="RHEA:68037"/>
    </physiologicalReaction>
</comment>
<evidence type="ECO:0000256" key="1">
    <source>
        <dbReference type="ARBA" id="ARBA00008903"/>
    </source>
</evidence>
<comment type="catalytic activity">
    <reaction evidence="13">
        <text>L-proline + NAD(+) = 1-pyrroline-2-carboxylate + NADH + H(+)</text>
        <dbReference type="Rhea" id="RHEA:20321"/>
        <dbReference type="ChEBI" id="CHEBI:15378"/>
        <dbReference type="ChEBI" id="CHEBI:39785"/>
        <dbReference type="ChEBI" id="CHEBI:57540"/>
        <dbReference type="ChEBI" id="CHEBI:57945"/>
        <dbReference type="ChEBI" id="CHEBI:60039"/>
        <dbReference type="EC" id="1.5.1.1"/>
    </reaction>
    <physiologicalReaction direction="right-to-left" evidence="13">
        <dbReference type="Rhea" id="RHEA:20323"/>
    </physiologicalReaction>
</comment>
<evidence type="ECO:0000256" key="5">
    <source>
        <dbReference type="ARBA" id="ARBA00093190"/>
    </source>
</evidence>
<evidence type="ECO:0000256" key="13">
    <source>
        <dbReference type="ARBA" id="ARBA00093264"/>
    </source>
</evidence>
<comment type="catalytic activity">
    <reaction evidence="11">
        <text>(S)-cystathionine ketimine + NADH + 2 H(+) = (3R,5S)-2,3,5,6,7-pentahydro-1,4-thiazepine-3,5-dicarboxylate + NAD(+)</text>
        <dbReference type="Rhea" id="RHEA:68032"/>
        <dbReference type="ChEBI" id="CHEBI:15378"/>
        <dbReference type="ChEBI" id="CHEBI:57540"/>
        <dbReference type="ChEBI" id="CHEBI:57945"/>
        <dbReference type="ChEBI" id="CHEBI:176808"/>
        <dbReference type="ChEBI" id="CHEBI:176810"/>
    </reaction>
    <physiologicalReaction direction="left-to-right" evidence="11">
        <dbReference type="Rhea" id="RHEA:68033"/>
    </physiologicalReaction>
</comment>
<sequence>TIHETINFILAVGLGRTHHSEVEEKLYHRADVYIDHWEGVNTELAGLAEIIEFKGEVGKVILNQITTKDVNRITVFQSLGMAIEDCAMSRLIYDLYIENQKTN</sequence>
<evidence type="ECO:0000256" key="3">
    <source>
        <dbReference type="ARBA" id="ARBA00015173"/>
    </source>
</evidence>
<evidence type="ECO:0000256" key="17">
    <source>
        <dbReference type="ARBA" id="ARBA00093650"/>
    </source>
</evidence>
<evidence type="ECO:0000256" key="11">
    <source>
        <dbReference type="ARBA" id="ARBA00093250"/>
    </source>
</evidence>
<feature type="non-terminal residue" evidence="18">
    <location>
        <position position="1"/>
    </location>
</feature>
<comment type="catalytic activity">
    <reaction evidence="5">
        <text>L-pipecolate + NAD(+) = Delta(1)-piperideine-2-carboxylate + NADH + H(+)</text>
        <dbReference type="Rhea" id="RHEA:30807"/>
        <dbReference type="ChEBI" id="CHEBI:15378"/>
        <dbReference type="ChEBI" id="CHEBI:57540"/>
        <dbReference type="ChEBI" id="CHEBI:57945"/>
        <dbReference type="ChEBI" id="CHEBI:61185"/>
        <dbReference type="ChEBI" id="CHEBI:77631"/>
        <dbReference type="EC" id="1.5.1.1"/>
    </reaction>
    <physiologicalReaction direction="right-to-left" evidence="5">
        <dbReference type="Rhea" id="RHEA:30809"/>
    </physiologicalReaction>
</comment>
<dbReference type="GO" id="GO:0050241">
    <property type="term" value="F:pyrroline-2-carboxylate reductase activity"/>
    <property type="evidence" value="ECO:0007669"/>
    <property type="project" value="UniProtKB-EC"/>
</dbReference>
<evidence type="ECO:0000313" key="18">
    <source>
        <dbReference type="RefSeq" id="XP_028152934.1"/>
    </source>
</evidence>
<gene>
    <name evidence="18" type="primary">LOC114346374</name>
</gene>
<dbReference type="GO" id="GO:0005737">
    <property type="term" value="C:cytoplasm"/>
    <property type="evidence" value="ECO:0007669"/>
    <property type="project" value="TreeGrafter"/>
</dbReference>
<comment type="catalytic activity">
    <reaction evidence="6">
        <text>Delta(2)-thiazoline-2-carboxylate + NADPH + 2 H(+) = L-thiazolidine-2-carboxylate + NADP(+)</text>
        <dbReference type="Rhea" id="RHEA:68072"/>
        <dbReference type="ChEBI" id="CHEBI:15378"/>
        <dbReference type="ChEBI" id="CHEBI:57783"/>
        <dbReference type="ChEBI" id="CHEBI:58349"/>
        <dbReference type="ChEBI" id="CHEBI:176895"/>
        <dbReference type="ChEBI" id="CHEBI:176896"/>
    </reaction>
    <physiologicalReaction direction="left-to-right" evidence="6">
        <dbReference type="Rhea" id="RHEA:68073"/>
    </physiologicalReaction>
</comment>
<evidence type="ECO:0000256" key="10">
    <source>
        <dbReference type="ARBA" id="ARBA00093248"/>
    </source>
</evidence>
<evidence type="ECO:0000256" key="12">
    <source>
        <dbReference type="ARBA" id="ARBA00093263"/>
    </source>
</evidence>
<comment type="catalytic activity">
    <reaction evidence="8">
        <text>(3R)-1,4-thiomorpholine-3-carboxylate + NAD(+) = 3,4-dehydrothiomorpholine-3-carboxylate + NADH + 2 H(+)</text>
        <dbReference type="Rhea" id="RHEA:12504"/>
        <dbReference type="ChEBI" id="CHEBI:15378"/>
        <dbReference type="ChEBI" id="CHEBI:57540"/>
        <dbReference type="ChEBI" id="CHEBI:57945"/>
        <dbReference type="ChEBI" id="CHEBI:58517"/>
        <dbReference type="ChEBI" id="CHEBI:176873"/>
        <dbReference type="EC" id="1.5.1.25"/>
    </reaction>
    <physiologicalReaction direction="right-to-left" evidence="8">
        <dbReference type="Rhea" id="RHEA:12506"/>
    </physiologicalReaction>
</comment>
<dbReference type="SUPFAM" id="SSF51735">
    <property type="entry name" value="NAD(P)-binding Rossmann-fold domains"/>
    <property type="match status" value="1"/>
</dbReference>
<dbReference type="InterPro" id="IPR036291">
    <property type="entry name" value="NAD(P)-bd_dom_sf"/>
</dbReference>